<protein>
    <submittedName>
        <fullName evidence="3">Uncharacterized protein</fullName>
    </submittedName>
</protein>
<keyword evidence="1" id="KW-0175">Coiled coil</keyword>
<feature type="compositionally biased region" description="Polar residues" evidence="2">
    <location>
        <begin position="1"/>
        <end position="19"/>
    </location>
</feature>
<evidence type="ECO:0000313" key="3">
    <source>
        <dbReference type="EMBL" id="KAJ8422127.1"/>
    </source>
</evidence>
<feature type="region of interest" description="Disordered" evidence="2">
    <location>
        <begin position="1"/>
        <end position="99"/>
    </location>
</feature>
<keyword evidence="4" id="KW-1185">Reference proteome</keyword>
<feature type="compositionally biased region" description="Basic residues" evidence="2">
    <location>
        <begin position="66"/>
        <end position="77"/>
    </location>
</feature>
<name>A0A9Q1GMQ1_9CARY</name>
<feature type="coiled-coil region" evidence="1">
    <location>
        <begin position="198"/>
        <end position="269"/>
    </location>
</feature>
<dbReference type="Proteomes" id="UP001153076">
    <property type="component" value="Unassembled WGS sequence"/>
</dbReference>
<organism evidence="3 4">
    <name type="scientific">Carnegiea gigantea</name>
    <dbReference type="NCBI Taxonomy" id="171969"/>
    <lineage>
        <taxon>Eukaryota</taxon>
        <taxon>Viridiplantae</taxon>
        <taxon>Streptophyta</taxon>
        <taxon>Embryophyta</taxon>
        <taxon>Tracheophyta</taxon>
        <taxon>Spermatophyta</taxon>
        <taxon>Magnoliopsida</taxon>
        <taxon>eudicotyledons</taxon>
        <taxon>Gunneridae</taxon>
        <taxon>Pentapetalae</taxon>
        <taxon>Caryophyllales</taxon>
        <taxon>Cactineae</taxon>
        <taxon>Cactaceae</taxon>
        <taxon>Cactoideae</taxon>
        <taxon>Echinocereeae</taxon>
        <taxon>Carnegiea</taxon>
    </lineage>
</organism>
<dbReference type="EMBL" id="JAKOGI010002381">
    <property type="protein sequence ID" value="KAJ8422127.1"/>
    <property type="molecule type" value="Genomic_DNA"/>
</dbReference>
<evidence type="ECO:0000256" key="1">
    <source>
        <dbReference type="SAM" id="Coils"/>
    </source>
</evidence>
<feature type="compositionally biased region" description="Polar residues" evidence="2">
    <location>
        <begin position="89"/>
        <end position="99"/>
    </location>
</feature>
<dbReference type="OrthoDB" id="633301at2759"/>
<gene>
    <name evidence="3" type="ORF">Cgig2_012585</name>
</gene>
<reference evidence="3" key="1">
    <citation type="submission" date="2022-04" db="EMBL/GenBank/DDBJ databases">
        <title>Carnegiea gigantea Genome sequencing and assembly v2.</title>
        <authorList>
            <person name="Copetti D."/>
            <person name="Sanderson M.J."/>
            <person name="Burquez A."/>
            <person name="Wojciechowski M.F."/>
        </authorList>
    </citation>
    <scope>NUCLEOTIDE SEQUENCE</scope>
    <source>
        <strain evidence="3">SGP5-SGP5p</strain>
        <tissue evidence="3">Aerial part</tissue>
    </source>
</reference>
<evidence type="ECO:0000256" key="2">
    <source>
        <dbReference type="SAM" id="MobiDB-lite"/>
    </source>
</evidence>
<proteinExistence type="predicted"/>
<sequence>MQKQAENQPGTRSWNFPTGSGTGIRNFGTGPTGTGTGSKISGPGTTGTGFGIDFLLVESKMEDEKKKKKNKKKKNKLQVKSAAEDAASNAGNTSSREQDLLNQSLESIEDKGERNAETTNGSLSADDGKHNWLLEENSRKEMIAALDNENNRLRMQVCLTFMFFESPFSLFCSDAKVKNKAWQVVELEGAKDSISQENRQLLGNISTLQSRIRDLETSLGSTPSSMDAQKDSPVKEDLNAQIETACALIEKLVTENAELVEKMNELYMELGSRKTGDVASVVIPDYATVRDSTSTSYDDISSSAAKAAQHSEKFPIMEQHQHDADLDHANNIARHSSETTVSGEIFQIPLDENGAQKEDLEAQPPPSTNEAGQGQGKKEDDVPLTDAPLTGAPFRLISFVAGYVSGADLVNEHSSDSLL</sequence>
<dbReference type="AlphaFoldDB" id="A0A9Q1GMQ1"/>
<comment type="caution">
    <text evidence="3">The sequence shown here is derived from an EMBL/GenBank/DDBJ whole genome shotgun (WGS) entry which is preliminary data.</text>
</comment>
<feature type="region of interest" description="Disordered" evidence="2">
    <location>
        <begin position="358"/>
        <end position="387"/>
    </location>
</feature>
<feature type="region of interest" description="Disordered" evidence="2">
    <location>
        <begin position="109"/>
        <end position="128"/>
    </location>
</feature>
<evidence type="ECO:0000313" key="4">
    <source>
        <dbReference type="Proteomes" id="UP001153076"/>
    </source>
</evidence>
<accession>A0A9Q1GMQ1</accession>